<dbReference type="InterPro" id="IPR052981">
    <property type="entry name" value="Ingression_C2_domain"/>
</dbReference>
<dbReference type="InterPro" id="IPR000008">
    <property type="entry name" value="C2_dom"/>
</dbReference>
<comment type="caution">
    <text evidence="3">The sequence shown here is derived from an EMBL/GenBank/DDBJ whole genome shotgun (WGS) entry which is preliminary data.</text>
</comment>
<name>A0A835W4I1_9CHLO</name>
<feature type="compositionally biased region" description="Acidic residues" evidence="1">
    <location>
        <begin position="155"/>
        <end position="164"/>
    </location>
</feature>
<organism evidence="3 4">
    <name type="scientific">Chlamydomonas schloesseri</name>
    <dbReference type="NCBI Taxonomy" id="2026947"/>
    <lineage>
        <taxon>Eukaryota</taxon>
        <taxon>Viridiplantae</taxon>
        <taxon>Chlorophyta</taxon>
        <taxon>core chlorophytes</taxon>
        <taxon>Chlorophyceae</taxon>
        <taxon>CS clade</taxon>
        <taxon>Chlamydomonadales</taxon>
        <taxon>Chlamydomonadaceae</taxon>
        <taxon>Chlamydomonas</taxon>
    </lineage>
</organism>
<dbReference type="Gene3D" id="2.60.40.150">
    <property type="entry name" value="C2 domain"/>
    <property type="match status" value="1"/>
</dbReference>
<dbReference type="PANTHER" id="PTHR47052">
    <property type="entry name" value="CONSERVED SERINE PROLINE-RICH PROTEIN (AFU_ORTHOLOGUE AFUA_2G01790)"/>
    <property type="match status" value="1"/>
</dbReference>
<dbReference type="CDD" id="cd00030">
    <property type="entry name" value="C2"/>
    <property type="match status" value="1"/>
</dbReference>
<evidence type="ECO:0000259" key="2">
    <source>
        <dbReference type="PROSITE" id="PS50004"/>
    </source>
</evidence>
<gene>
    <name evidence="3" type="ORF">HYH02_006587</name>
</gene>
<feature type="region of interest" description="Disordered" evidence="1">
    <location>
        <begin position="132"/>
        <end position="202"/>
    </location>
</feature>
<dbReference type="SMART" id="SM00239">
    <property type="entry name" value="C2"/>
    <property type="match status" value="1"/>
</dbReference>
<dbReference type="InterPro" id="IPR035892">
    <property type="entry name" value="C2_domain_sf"/>
</dbReference>
<dbReference type="AlphaFoldDB" id="A0A835W4I1"/>
<dbReference type="OrthoDB" id="419768at2759"/>
<sequence>MALDSGTLTVTVEAAYDLKDPEWVGRQDPYCVIRVGGQTFRTRTAVDGGRNPVWNETFRFSLPDATDTDVVDLVLKDDQLVEHDATLGAASIPLAKARQAGRDRARAPVISPQHHRHHGTVSLALLWEPGSCQQLQPDDDDDAMGPRQLAKEGGREEDEEEAEQQEAQLGKEQQRHHHHHHGGGTPRERVDVVEFVAQRPVA</sequence>
<proteinExistence type="predicted"/>
<dbReference type="Pfam" id="PF00168">
    <property type="entry name" value="C2"/>
    <property type="match status" value="1"/>
</dbReference>
<evidence type="ECO:0000313" key="3">
    <source>
        <dbReference type="EMBL" id="KAG2439060.1"/>
    </source>
</evidence>
<evidence type="ECO:0000256" key="1">
    <source>
        <dbReference type="SAM" id="MobiDB-lite"/>
    </source>
</evidence>
<protein>
    <recommendedName>
        <fullName evidence="2">C2 domain-containing protein</fullName>
    </recommendedName>
</protein>
<reference evidence="3" key="1">
    <citation type="journal article" date="2020" name="bioRxiv">
        <title>Comparative genomics of Chlamydomonas.</title>
        <authorList>
            <person name="Craig R.J."/>
            <person name="Hasan A.R."/>
            <person name="Ness R.W."/>
            <person name="Keightley P.D."/>
        </authorList>
    </citation>
    <scope>NUCLEOTIDE SEQUENCE</scope>
    <source>
        <strain evidence="3">CCAP 11/173</strain>
    </source>
</reference>
<feature type="domain" description="C2" evidence="2">
    <location>
        <begin position="1"/>
        <end position="107"/>
    </location>
</feature>
<dbReference type="PROSITE" id="PS50004">
    <property type="entry name" value="C2"/>
    <property type="match status" value="1"/>
</dbReference>
<keyword evidence="4" id="KW-1185">Reference proteome</keyword>
<dbReference type="EMBL" id="JAEHOD010000041">
    <property type="protein sequence ID" value="KAG2439060.1"/>
    <property type="molecule type" value="Genomic_DNA"/>
</dbReference>
<dbReference type="SUPFAM" id="SSF49562">
    <property type="entry name" value="C2 domain (Calcium/lipid-binding domain, CaLB)"/>
    <property type="match status" value="1"/>
</dbReference>
<dbReference type="Proteomes" id="UP000613740">
    <property type="component" value="Unassembled WGS sequence"/>
</dbReference>
<accession>A0A835W4I1</accession>
<evidence type="ECO:0000313" key="4">
    <source>
        <dbReference type="Proteomes" id="UP000613740"/>
    </source>
</evidence>
<dbReference type="PANTHER" id="PTHR47052:SF3">
    <property type="entry name" value="INGRESSION PROTEIN 1"/>
    <property type="match status" value="1"/>
</dbReference>